<proteinExistence type="predicted"/>
<keyword evidence="3" id="KW-0694">RNA-binding</keyword>
<dbReference type="InterPro" id="IPR011008">
    <property type="entry name" value="Dimeric_a/b-barrel"/>
</dbReference>
<gene>
    <name evidence="7" type="primary">EIF3D</name>
    <name evidence="7" type="ORF">FOZ61_003404</name>
</gene>
<feature type="region of interest" description="Disordered" evidence="5">
    <location>
        <begin position="345"/>
        <end position="385"/>
    </location>
</feature>
<evidence type="ECO:0000313" key="8">
    <source>
        <dbReference type="Proteomes" id="UP000570595"/>
    </source>
</evidence>
<keyword evidence="2 7" id="KW-0396">Initiation factor</keyword>
<evidence type="ECO:0000256" key="2">
    <source>
        <dbReference type="ARBA" id="ARBA00022540"/>
    </source>
</evidence>
<dbReference type="Proteomes" id="UP000570595">
    <property type="component" value="Unassembled WGS sequence"/>
</dbReference>
<keyword evidence="1" id="KW-0963">Cytoplasm</keyword>
<dbReference type="PROSITE" id="PS51502">
    <property type="entry name" value="S_R_A_B_BARREL"/>
    <property type="match status" value="1"/>
</dbReference>
<evidence type="ECO:0000256" key="3">
    <source>
        <dbReference type="ARBA" id="ARBA00022884"/>
    </source>
</evidence>
<feature type="region of interest" description="Disordered" evidence="5">
    <location>
        <begin position="303"/>
        <end position="322"/>
    </location>
</feature>
<dbReference type="InterPro" id="IPR013097">
    <property type="entry name" value="Dabb"/>
</dbReference>
<comment type="caution">
    <text evidence="7">The sequence shown here is derived from an EMBL/GenBank/DDBJ whole genome shotgun (WGS) entry which is preliminary data.</text>
</comment>
<feature type="region of interest" description="Disordered" evidence="5">
    <location>
        <begin position="67"/>
        <end position="150"/>
    </location>
</feature>
<feature type="compositionally biased region" description="Acidic residues" evidence="5">
    <location>
        <begin position="367"/>
        <end position="379"/>
    </location>
</feature>
<dbReference type="SUPFAM" id="SSF54909">
    <property type="entry name" value="Dimeric alpha+beta barrel"/>
    <property type="match status" value="1"/>
</dbReference>
<dbReference type="SMART" id="SM00886">
    <property type="entry name" value="Dabb"/>
    <property type="match status" value="1"/>
</dbReference>
<dbReference type="GO" id="GO:0003723">
    <property type="term" value="F:RNA binding"/>
    <property type="evidence" value="ECO:0007669"/>
    <property type="project" value="UniProtKB-KW"/>
</dbReference>
<feature type="compositionally biased region" description="Acidic residues" evidence="5">
    <location>
        <begin position="583"/>
        <end position="602"/>
    </location>
</feature>
<evidence type="ECO:0000256" key="1">
    <source>
        <dbReference type="ARBA" id="ARBA00022490"/>
    </source>
</evidence>
<evidence type="ECO:0000313" key="7">
    <source>
        <dbReference type="EMBL" id="KAF4661288.1"/>
    </source>
</evidence>
<sequence>MTSPHLPIFEPLVLPDADSEEWGPHQIGGSTSVSGIPGDLISLVDGYRNVRVCDFSQQGKRIRDMQAAQGYNRGRVSATPSEEEDKGFQLVDTSSAPRKHHVNKYSQPRWQDHRNNRYQQQHQHQRDGRYQRGGRPGGGRQQSAYQQGWGRGQGVARGIKDWSVSPNPDWQLVRELPFTLLAKAHVDPKNVAYEDLVWCGTGLKAYEKTYDRVSPKLTKSLKQYLDIAFYNVSTGQDPVIEQLLTNQPVAKGQNVTVACTDSVLSVMMAANRSVYSWDLVITRLDNTILIDTREGSNLDMLTVNETSSEPPATHPGEGEGANTEAFNTVYKVGEEATCINQNLTVQASHGPADQKKENEYPNPFDQRDEDEEEEEEDEALPPSNVAYRYRKVDLPRVPEESKSRNISMIVRTEVDAYVPQPEGQEPVYAKIRALNEIPSTQQQKQPWRSSLESQKGAVLATEVHNNAFKLGRWVASALLAGTNVFKLGYVTRARMNDPFHHSLLSVQTYKTEEFAKQIGMNTSNAFGIVQAIVDLVMQYKAPGADDEEEEEEEGASFAGKFLLLKEPSKSKIRLYAVPWEEFEESDGEEEMSESEDEEEEDSGLSCMPSAKRLLLSALCFLAAALYLSNFPSFWRTSRMPGITHMVAFKLKKDASEEAIQRLMDSCNTLKEISIVKDITAHRDLGLDPERNHDMMFLVKFDSIEDYKAYSTNPVHMEIMRTILLPILEPGSRTALQFDN</sequence>
<dbReference type="Pfam" id="PF07876">
    <property type="entry name" value="Dabb"/>
    <property type="match status" value="1"/>
</dbReference>
<dbReference type="Pfam" id="PF05091">
    <property type="entry name" value="eIF-3_zeta"/>
    <property type="match status" value="1"/>
</dbReference>
<dbReference type="AlphaFoldDB" id="A0A7J6LPR4"/>
<dbReference type="EMBL" id="JABAHT010000203">
    <property type="protein sequence ID" value="KAF4661288.1"/>
    <property type="molecule type" value="Genomic_DNA"/>
</dbReference>
<feature type="region of interest" description="Disordered" evidence="5">
    <location>
        <begin position="583"/>
        <end position="603"/>
    </location>
</feature>
<dbReference type="PANTHER" id="PTHR12399">
    <property type="entry name" value="EUKARYOTIC TRANSLATION INITIATION FACTOR 3 SUBUNIT 7"/>
    <property type="match status" value="1"/>
</dbReference>
<dbReference type="Gene3D" id="3.30.70.100">
    <property type="match status" value="1"/>
</dbReference>
<dbReference type="GO" id="GO:0003743">
    <property type="term" value="F:translation initiation factor activity"/>
    <property type="evidence" value="ECO:0007669"/>
    <property type="project" value="UniProtKB-KW"/>
</dbReference>
<protein>
    <submittedName>
        <fullName evidence="7">Eukaryotic translation initiation factor 3 subunit D</fullName>
    </submittedName>
</protein>
<keyword evidence="4" id="KW-0648">Protein biosynthesis</keyword>
<evidence type="ECO:0000259" key="6">
    <source>
        <dbReference type="PROSITE" id="PS51502"/>
    </source>
</evidence>
<name>A0A7J6LPR4_PEROL</name>
<dbReference type="PANTHER" id="PTHR12399:SF0">
    <property type="entry name" value="EUKARYOTIC TRANSLATION INITIATION FACTOR 3 SUBUNIT D"/>
    <property type="match status" value="1"/>
</dbReference>
<evidence type="ECO:0000256" key="4">
    <source>
        <dbReference type="ARBA" id="ARBA00022917"/>
    </source>
</evidence>
<dbReference type="GO" id="GO:0005852">
    <property type="term" value="C:eukaryotic translation initiation factor 3 complex"/>
    <property type="evidence" value="ECO:0007669"/>
    <property type="project" value="InterPro"/>
</dbReference>
<reference evidence="7 8" key="1">
    <citation type="submission" date="2020-04" db="EMBL/GenBank/DDBJ databases">
        <title>Perkinsus olseni comparative genomics.</title>
        <authorList>
            <person name="Bogema D.R."/>
        </authorList>
    </citation>
    <scope>NUCLEOTIDE SEQUENCE [LARGE SCALE GENOMIC DNA]</scope>
    <source>
        <strain evidence="7">ATCC PRA-179</strain>
    </source>
</reference>
<feature type="domain" description="Stress-response A/B barrel" evidence="6">
    <location>
        <begin position="642"/>
        <end position="737"/>
    </location>
</feature>
<dbReference type="InterPro" id="IPR007783">
    <property type="entry name" value="eIF3d"/>
</dbReference>
<accession>A0A7J6LPR4</accession>
<organism evidence="7 8">
    <name type="scientific">Perkinsus olseni</name>
    <name type="common">Perkinsus atlanticus</name>
    <dbReference type="NCBI Taxonomy" id="32597"/>
    <lineage>
        <taxon>Eukaryota</taxon>
        <taxon>Sar</taxon>
        <taxon>Alveolata</taxon>
        <taxon>Perkinsozoa</taxon>
        <taxon>Perkinsea</taxon>
        <taxon>Perkinsida</taxon>
        <taxon>Perkinsidae</taxon>
        <taxon>Perkinsus</taxon>
    </lineage>
</organism>
<evidence type="ECO:0000256" key="5">
    <source>
        <dbReference type="SAM" id="MobiDB-lite"/>
    </source>
</evidence>
<dbReference type="OrthoDB" id="16538at2759"/>